<comment type="caution">
    <text evidence="2">The sequence shown here is derived from an EMBL/GenBank/DDBJ whole genome shotgun (WGS) entry which is preliminary data.</text>
</comment>
<evidence type="ECO:0000256" key="1">
    <source>
        <dbReference type="SAM" id="SignalP"/>
    </source>
</evidence>
<protein>
    <submittedName>
        <fullName evidence="2">Uncharacterized protein</fullName>
    </submittedName>
</protein>
<evidence type="ECO:0000313" key="3">
    <source>
        <dbReference type="Proteomes" id="UP001550535"/>
    </source>
</evidence>
<dbReference type="RefSeq" id="WP_281180704.1">
    <property type="nucleotide sequence ID" value="NZ_JBEYBM010000021.1"/>
</dbReference>
<organism evidence="2 3">
    <name type="scientific">Nocardia niwae</name>
    <dbReference type="NCBI Taxonomy" id="626084"/>
    <lineage>
        <taxon>Bacteria</taxon>
        <taxon>Bacillati</taxon>
        <taxon>Actinomycetota</taxon>
        <taxon>Actinomycetes</taxon>
        <taxon>Mycobacteriales</taxon>
        <taxon>Nocardiaceae</taxon>
        <taxon>Nocardia</taxon>
    </lineage>
</organism>
<feature type="signal peptide" evidence="1">
    <location>
        <begin position="1"/>
        <end position="20"/>
    </location>
</feature>
<accession>A0ABV2XET7</accession>
<reference evidence="2 3" key="1">
    <citation type="submission" date="2024-06" db="EMBL/GenBank/DDBJ databases">
        <title>The Natural Products Discovery Center: Release of the First 8490 Sequenced Strains for Exploring Actinobacteria Biosynthetic Diversity.</title>
        <authorList>
            <person name="Kalkreuter E."/>
            <person name="Kautsar S.A."/>
            <person name="Yang D."/>
            <person name="Bader C.D."/>
            <person name="Teijaro C.N."/>
            <person name="Fluegel L."/>
            <person name="Davis C.M."/>
            <person name="Simpson J.R."/>
            <person name="Lauterbach L."/>
            <person name="Steele A.D."/>
            <person name="Gui C."/>
            <person name="Meng S."/>
            <person name="Li G."/>
            <person name="Viehrig K."/>
            <person name="Ye F."/>
            <person name="Su P."/>
            <person name="Kiefer A.F."/>
            <person name="Nichols A."/>
            <person name="Cepeda A.J."/>
            <person name="Yan W."/>
            <person name="Fan B."/>
            <person name="Jiang Y."/>
            <person name="Adhikari A."/>
            <person name="Zheng C.-J."/>
            <person name="Schuster L."/>
            <person name="Cowan T.M."/>
            <person name="Smanski M.J."/>
            <person name="Chevrette M.G."/>
            <person name="De Carvalho L.P.S."/>
            <person name="Shen B."/>
        </authorList>
    </citation>
    <scope>NUCLEOTIDE SEQUENCE [LARGE SCALE GENOMIC DNA]</scope>
    <source>
        <strain evidence="2 3">NPDC019434</strain>
    </source>
</reference>
<keyword evidence="1" id="KW-0732">Signal</keyword>
<keyword evidence="3" id="KW-1185">Reference proteome</keyword>
<name>A0ABV2XET7_9NOCA</name>
<feature type="chain" id="PRO_5047143914" evidence="1">
    <location>
        <begin position="21"/>
        <end position="41"/>
    </location>
</feature>
<sequence>MKVLKSKVAKAAVAGGIALAAVGAGAGVASADPLSGRLPRR</sequence>
<gene>
    <name evidence="2" type="ORF">ABZ507_21565</name>
</gene>
<dbReference type="EMBL" id="JBEYBR010000058">
    <property type="protein sequence ID" value="MEU2124405.1"/>
    <property type="molecule type" value="Genomic_DNA"/>
</dbReference>
<evidence type="ECO:0000313" key="2">
    <source>
        <dbReference type="EMBL" id="MEU2124405.1"/>
    </source>
</evidence>
<proteinExistence type="predicted"/>
<dbReference type="Proteomes" id="UP001550535">
    <property type="component" value="Unassembled WGS sequence"/>
</dbReference>